<keyword evidence="7 9" id="KW-0472">Membrane</keyword>
<dbReference type="GO" id="GO:0005768">
    <property type="term" value="C:endosome"/>
    <property type="evidence" value="ECO:0007669"/>
    <property type="project" value="TreeGrafter"/>
</dbReference>
<comment type="subcellular location">
    <subcellularLocation>
        <location evidence="1">Endomembrane system</location>
        <topology evidence="1">Multi-pass membrane protein</topology>
    </subcellularLocation>
</comment>
<evidence type="ECO:0000256" key="2">
    <source>
        <dbReference type="ARBA" id="ARBA00008335"/>
    </source>
</evidence>
<dbReference type="PANTHER" id="PTHR23501:SF92">
    <property type="entry name" value="GLUTATHIONE EXCHANGER 1-RELATED"/>
    <property type="match status" value="1"/>
</dbReference>
<name>A0A6A5Y7H2_9PLEO</name>
<dbReference type="SUPFAM" id="SSF103473">
    <property type="entry name" value="MFS general substrate transporter"/>
    <property type="match status" value="1"/>
</dbReference>
<feature type="transmembrane region" description="Helical" evidence="9">
    <location>
        <begin position="340"/>
        <end position="368"/>
    </location>
</feature>
<comment type="similarity">
    <text evidence="2">Belongs to the major facilitator superfamily.</text>
</comment>
<evidence type="ECO:0000313" key="11">
    <source>
        <dbReference type="Proteomes" id="UP000799778"/>
    </source>
</evidence>
<keyword evidence="11" id="KW-1185">Reference proteome</keyword>
<feature type="transmembrane region" description="Helical" evidence="9">
    <location>
        <begin position="409"/>
        <end position="427"/>
    </location>
</feature>
<dbReference type="InterPro" id="IPR011701">
    <property type="entry name" value="MFS"/>
</dbReference>
<evidence type="ECO:0000256" key="4">
    <source>
        <dbReference type="ARBA" id="ARBA00022692"/>
    </source>
</evidence>
<feature type="transmembrane region" description="Helical" evidence="9">
    <location>
        <begin position="211"/>
        <end position="235"/>
    </location>
</feature>
<feature type="transmembrane region" description="Helical" evidence="9">
    <location>
        <begin position="123"/>
        <end position="140"/>
    </location>
</feature>
<dbReference type="GO" id="GO:0005886">
    <property type="term" value="C:plasma membrane"/>
    <property type="evidence" value="ECO:0007669"/>
    <property type="project" value="TreeGrafter"/>
</dbReference>
<feature type="transmembrane region" description="Helical" evidence="9">
    <location>
        <begin position="439"/>
        <end position="457"/>
    </location>
</feature>
<dbReference type="FunFam" id="1.20.1250.20:FF:000197">
    <property type="entry name" value="Siderophore iron transporter 1"/>
    <property type="match status" value="1"/>
</dbReference>
<evidence type="ECO:0000256" key="1">
    <source>
        <dbReference type="ARBA" id="ARBA00004127"/>
    </source>
</evidence>
<evidence type="ECO:0000313" key="10">
    <source>
        <dbReference type="EMBL" id="KAF2021173.1"/>
    </source>
</evidence>
<feature type="region of interest" description="Disordered" evidence="8">
    <location>
        <begin position="588"/>
        <end position="615"/>
    </location>
</feature>
<dbReference type="RefSeq" id="XP_033389512.1">
    <property type="nucleotide sequence ID" value="XM_033529782.1"/>
</dbReference>
<keyword evidence="5 9" id="KW-1133">Transmembrane helix</keyword>
<evidence type="ECO:0000256" key="7">
    <source>
        <dbReference type="ARBA" id="ARBA00023136"/>
    </source>
</evidence>
<feature type="transmembrane region" description="Helical" evidence="9">
    <location>
        <begin position="469"/>
        <end position="496"/>
    </location>
</feature>
<reference evidence="10" key="1">
    <citation type="journal article" date="2020" name="Stud. Mycol.">
        <title>101 Dothideomycetes genomes: a test case for predicting lifestyles and emergence of pathogens.</title>
        <authorList>
            <person name="Haridas S."/>
            <person name="Albert R."/>
            <person name="Binder M."/>
            <person name="Bloem J."/>
            <person name="Labutti K."/>
            <person name="Salamov A."/>
            <person name="Andreopoulos B."/>
            <person name="Baker S."/>
            <person name="Barry K."/>
            <person name="Bills G."/>
            <person name="Bluhm B."/>
            <person name="Cannon C."/>
            <person name="Castanera R."/>
            <person name="Culley D."/>
            <person name="Daum C."/>
            <person name="Ezra D."/>
            <person name="Gonzalez J."/>
            <person name="Henrissat B."/>
            <person name="Kuo A."/>
            <person name="Liang C."/>
            <person name="Lipzen A."/>
            <person name="Lutzoni F."/>
            <person name="Magnuson J."/>
            <person name="Mondo S."/>
            <person name="Nolan M."/>
            <person name="Ohm R."/>
            <person name="Pangilinan J."/>
            <person name="Park H.-J."/>
            <person name="Ramirez L."/>
            <person name="Alfaro M."/>
            <person name="Sun H."/>
            <person name="Tritt A."/>
            <person name="Yoshinaga Y."/>
            <person name="Zwiers L.-H."/>
            <person name="Turgeon B."/>
            <person name="Goodwin S."/>
            <person name="Spatafora J."/>
            <person name="Crous P."/>
            <person name="Grigoriev I."/>
        </authorList>
    </citation>
    <scope>NUCLEOTIDE SEQUENCE</scope>
    <source>
        <strain evidence="10">CBS 175.79</strain>
    </source>
</reference>
<feature type="transmembrane region" description="Helical" evidence="9">
    <location>
        <begin position="301"/>
        <end position="319"/>
    </location>
</feature>
<dbReference type="EMBL" id="ML978066">
    <property type="protein sequence ID" value="KAF2021173.1"/>
    <property type="molecule type" value="Genomic_DNA"/>
</dbReference>
<evidence type="ECO:0000256" key="3">
    <source>
        <dbReference type="ARBA" id="ARBA00022448"/>
    </source>
</evidence>
<dbReference type="OrthoDB" id="2241241at2759"/>
<feature type="transmembrane region" description="Helical" evidence="9">
    <location>
        <begin position="56"/>
        <end position="79"/>
    </location>
</feature>
<sequence length="615" mass="67901">MSLLRGVFNTCFRSSVDSDTDSDTNSDNEIDLVGRTSPGARRNKIIADNLTHNERWYIISCLFLFGWAYGMDSLLRVVYQPLATSGFAKHSTLATVNVIRSVVTAATYPAAARLADVFGRLQMVIMSVLFHVIGTIIEAGCKNVEGFAAGAVIYQIGYTSMLLLVEVIVADITTLKARLLYSYVPTLPFLFNTWASGYFSEAVLARTSWRWAIGMWSAIVTVCSIPLIVALFLPYRRIKKAGHLDIIKSPFKNLGPLKFITALFWQVDVLGIVLLIAVFGFILVPFTIAGHDKSQWKEAKVLAPLLIGFIICIPTWLIWEHSYARYPMLQIRLLKDRAVWGALGIACMLQFSWTMQGNFLYTVIIVAFDESVKRATWVVSLYNFFSVLIGFFVGLVVRFSPRVNHLKGIIITGTVLFFVAFGLLSHFRGGANKPSRDGVWGAQVLLGIAGGLFPYPTQTSIQAATKHKHVALITGLYLATFNIGGALGNAVSGAIWTQTLIPTLLKNLPEPHNTNAMAQDIFASPFKYTEMYAIGTPVRNGMVTSYRHTQRLLTLTGLGLCGALIIFSCCIRNPAMVEKQSLWDQELSSLDARPRPANNVENGSAERSANRPQTA</sequence>
<accession>A0A6A5Y7H2</accession>
<dbReference type="PANTHER" id="PTHR23501">
    <property type="entry name" value="MAJOR FACILITATOR SUPERFAMILY"/>
    <property type="match status" value="1"/>
</dbReference>
<dbReference type="Pfam" id="PF07690">
    <property type="entry name" value="MFS_1"/>
    <property type="match status" value="1"/>
</dbReference>
<keyword evidence="4 9" id="KW-0812">Transmembrane</keyword>
<dbReference type="AlphaFoldDB" id="A0A6A5Y7H2"/>
<proteinExistence type="inferred from homology"/>
<dbReference type="Proteomes" id="UP000799778">
    <property type="component" value="Unassembled WGS sequence"/>
</dbReference>
<evidence type="ECO:0000256" key="8">
    <source>
        <dbReference type="SAM" id="MobiDB-lite"/>
    </source>
</evidence>
<dbReference type="GO" id="GO:0005774">
    <property type="term" value="C:vacuolar membrane"/>
    <property type="evidence" value="ECO:0007669"/>
    <property type="project" value="TreeGrafter"/>
</dbReference>
<dbReference type="InterPro" id="IPR036259">
    <property type="entry name" value="MFS_trans_sf"/>
</dbReference>
<evidence type="ECO:0000256" key="6">
    <source>
        <dbReference type="ARBA" id="ARBA00023065"/>
    </source>
</evidence>
<keyword evidence="6" id="KW-0406">Ion transport</keyword>
<evidence type="ECO:0000256" key="5">
    <source>
        <dbReference type="ARBA" id="ARBA00022989"/>
    </source>
</evidence>
<feature type="transmembrane region" description="Helical" evidence="9">
    <location>
        <begin position="146"/>
        <end position="168"/>
    </location>
</feature>
<dbReference type="GeneID" id="54287179"/>
<feature type="transmembrane region" description="Helical" evidence="9">
    <location>
        <begin position="374"/>
        <end position="397"/>
    </location>
</feature>
<gene>
    <name evidence="10" type="ORF">BU24DRAFT_429977</name>
</gene>
<feature type="transmembrane region" description="Helical" evidence="9">
    <location>
        <begin position="552"/>
        <end position="571"/>
    </location>
</feature>
<protein>
    <submittedName>
        <fullName evidence="10">MFS general substrate transporter</fullName>
    </submittedName>
</protein>
<dbReference type="GO" id="GO:0015343">
    <property type="term" value="F:siderophore-iron transmembrane transporter activity"/>
    <property type="evidence" value="ECO:0007669"/>
    <property type="project" value="TreeGrafter"/>
</dbReference>
<feature type="transmembrane region" description="Helical" evidence="9">
    <location>
        <begin position="180"/>
        <end position="199"/>
    </location>
</feature>
<dbReference type="Gene3D" id="1.20.1250.20">
    <property type="entry name" value="MFS general substrate transporter like domains"/>
    <property type="match status" value="2"/>
</dbReference>
<feature type="transmembrane region" description="Helical" evidence="9">
    <location>
        <begin position="256"/>
        <end position="289"/>
    </location>
</feature>
<feature type="compositionally biased region" description="Polar residues" evidence="8">
    <location>
        <begin position="599"/>
        <end position="615"/>
    </location>
</feature>
<evidence type="ECO:0000256" key="9">
    <source>
        <dbReference type="SAM" id="Phobius"/>
    </source>
</evidence>
<keyword evidence="3" id="KW-0813">Transport</keyword>
<organism evidence="10 11">
    <name type="scientific">Aaosphaeria arxii CBS 175.79</name>
    <dbReference type="NCBI Taxonomy" id="1450172"/>
    <lineage>
        <taxon>Eukaryota</taxon>
        <taxon>Fungi</taxon>
        <taxon>Dikarya</taxon>
        <taxon>Ascomycota</taxon>
        <taxon>Pezizomycotina</taxon>
        <taxon>Dothideomycetes</taxon>
        <taxon>Pleosporomycetidae</taxon>
        <taxon>Pleosporales</taxon>
        <taxon>Pleosporales incertae sedis</taxon>
        <taxon>Aaosphaeria</taxon>
    </lineage>
</organism>